<name>A0ABR1BY43_NECAM</name>
<evidence type="ECO:0000313" key="2">
    <source>
        <dbReference type="Proteomes" id="UP001303046"/>
    </source>
</evidence>
<dbReference type="EMBL" id="JAVFWL010000001">
    <property type="protein sequence ID" value="KAK6730169.1"/>
    <property type="molecule type" value="Genomic_DNA"/>
</dbReference>
<dbReference type="Proteomes" id="UP001303046">
    <property type="component" value="Unassembled WGS sequence"/>
</dbReference>
<keyword evidence="2" id="KW-1185">Reference proteome</keyword>
<reference evidence="1 2" key="1">
    <citation type="submission" date="2023-08" db="EMBL/GenBank/DDBJ databases">
        <title>A Necator americanus chromosomal reference genome.</title>
        <authorList>
            <person name="Ilik V."/>
            <person name="Petrzelkova K.J."/>
            <person name="Pardy F."/>
            <person name="Fuh T."/>
            <person name="Niatou-Singa F.S."/>
            <person name="Gouil Q."/>
            <person name="Baker L."/>
            <person name="Ritchie M.E."/>
            <person name="Jex A.R."/>
            <person name="Gazzola D."/>
            <person name="Li H."/>
            <person name="Toshio Fujiwara R."/>
            <person name="Zhan B."/>
            <person name="Aroian R.V."/>
            <person name="Pafco B."/>
            <person name="Schwarz E.M."/>
        </authorList>
    </citation>
    <scope>NUCLEOTIDE SEQUENCE [LARGE SCALE GENOMIC DNA]</scope>
    <source>
        <strain evidence="1 2">Aroian</strain>
        <tissue evidence="1">Whole animal</tissue>
    </source>
</reference>
<sequence>MGVEVHQVAWIFLDSYIDKEESPEFRKTISLRCHKLQDCRSNGAGRRRNITEICAYVHVSEGTTEDLIIPNEKDEKIEYNVIEENEMRRCQPLILVHDAGEEHGQMRTW</sequence>
<gene>
    <name evidence="1" type="primary">Necator_chrI.g3063</name>
    <name evidence="1" type="ORF">RB195_006934</name>
</gene>
<organism evidence="1 2">
    <name type="scientific">Necator americanus</name>
    <name type="common">Human hookworm</name>
    <dbReference type="NCBI Taxonomy" id="51031"/>
    <lineage>
        <taxon>Eukaryota</taxon>
        <taxon>Metazoa</taxon>
        <taxon>Ecdysozoa</taxon>
        <taxon>Nematoda</taxon>
        <taxon>Chromadorea</taxon>
        <taxon>Rhabditida</taxon>
        <taxon>Rhabditina</taxon>
        <taxon>Rhabditomorpha</taxon>
        <taxon>Strongyloidea</taxon>
        <taxon>Ancylostomatidae</taxon>
        <taxon>Bunostominae</taxon>
        <taxon>Necator</taxon>
    </lineage>
</organism>
<comment type="caution">
    <text evidence="1">The sequence shown here is derived from an EMBL/GenBank/DDBJ whole genome shotgun (WGS) entry which is preliminary data.</text>
</comment>
<accession>A0ABR1BY43</accession>
<protein>
    <submittedName>
        <fullName evidence="1">Uncharacterized protein</fullName>
    </submittedName>
</protein>
<proteinExistence type="predicted"/>
<evidence type="ECO:0000313" key="1">
    <source>
        <dbReference type="EMBL" id="KAK6730169.1"/>
    </source>
</evidence>